<dbReference type="Pfam" id="PF00017">
    <property type="entry name" value="SH2"/>
    <property type="match status" value="2"/>
</dbReference>
<dbReference type="GO" id="GO:0005096">
    <property type="term" value="F:GTPase activator activity"/>
    <property type="evidence" value="ECO:0007669"/>
    <property type="project" value="UniProtKB-KW"/>
</dbReference>
<dbReference type="Gene3D" id="1.10.506.10">
    <property type="entry name" value="GTPase Activation - p120gap, domain 1"/>
    <property type="match status" value="2"/>
</dbReference>
<feature type="domain" description="SH2" evidence="7">
    <location>
        <begin position="60"/>
        <end position="150"/>
    </location>
</feature>
<dbReference type="InterPro" id="IPR035652">
    <property type="entry name" value="RasGAP_SH3"/>
</dbReference>
<protein>
    <recommendedName>
        <fullName evidence="14">Ras GTPase-activating protein 1</fullName>
    </recommendedName>
</protein>
<dbReference type="EMBL" id="JABFTP020000124">
    <property type="protein sequence ID" value="KAL3280266.1"/>
    <property type="molecule type" value="Genomic_DNA"/>
</dbReference>
<feature type="domain" description="PH" evidence="9">
    <location>
        <begin position="359"/>
        <end position="465"/>
    </location>
</feature>
<dbReference type="InterPro" id="IPR023152">
    <property type="entry name" value="RasGAP_CS"/>
</dbReference>
<dbReference type="Gene3D" id="3.30.505.10">
    <property type="entry name" value="SH2 domain"/>
    <property type="match status" value="2"/>
</dbReference>
<accession>A0ABD2NNC7</accession>
<feature type="domain" description="Ras-GAP" evidence="11">
    <location>
        <begin position="635"/>
        <end position="829"/>
    </location>
</feature>
<dbReference type="PANTHER" id="PTHR10194">
    <property type="entry name" value="RAS GTPASE-ACTIVATING PROTEINS"/>
    <property type="match status" value="1"/>
</dbReference>
<evidence type="ECO:0000259" key="11">
    <source>
        <dbReference type="PROSITE" id="PS50018"/>
    </source>
</evidence>
<evidence type="ECO:0000259" key="7">
    <source>
        <dbReference type="PROSITE" id="PS50001"/>
    </source>
</evidence>
<dbReference type="GO" id="GO:0048468">
    <property type="term" value="P:cell development"/>
    <property type="evidence" value="ECO:0007669"/>
    <property type="project" value="UniProtKB-ARBA"/>
</dbReference>
<dbReference type="InterPro" id="IPR000980">
    <property type="entry name" value="SH2"/>
</dbReference>
<dbReference type="InterPro" id="IPR035892">
    <property type="entry name" value="C2_domain_sf"/>
</dbReference>
<dbReference type="PRINTS" id="PR00401">
    <property type="entry name" value="SH2DOMAIN"/>
</dbReference>
<dbReference type="SMART" id="SM00233">
    <property type="entry name" value="PH"/>
    <property type="match status" value="1"/>
</dbReference>
<feature type="domain" description="C2" evidence="10">
    <location>
        <begin position="465"/>
        <end position="579"/>
    </location>
</feature>
<organism evidence="12 13">
    <name type="scientific">Cryptolaemus montrouzieri</name>
    <dbReference type="NCBI Taxonomy" id="559131"/>
    <lineage>
        <taxon>Eukaryota</taxon>
        <taxon>Metazoa</taxon>
        <taxon>Ecdysozoa</taxon>
        <taxon>Arthropoda</taxon>
        <taxon>Hexapoda</taxon>
        <taxon>Insecta</taxon>
        <taxon>Pterygota</taxon>
        <taxon>Neoptera</taxon>
        <taxon>Endopterygota</taxon>
        <taxon>Coleoptera</taxon>
        <taxon>Polyphaga</taxon>
        <taxon>Cucujiformia</taxon>
        <taxon>Coccinelloidea</taxon>
        <taxon>Coccinellidae</taxon>
        <taxon>Scymninae</taxon>
        <taxon>Scymnini</taxon>
        <taxon>Cryptolaemus</taxon>
    </lineage>
</organism>
<name>A0ABD2NNC7_9CUCU</name>
<dbReference type="InterPro" id="IPR001849">
    <property type="entry name" value="PH_domain"/>
</dbReference>
<dbReference type="SUPFAM" id="SSF50729">
    <property type="entry name" value="PH domain-like"/>
    <property type="match status" value="1"/>
</dbReference>
<dbReference type="InterPro" id="IPR008936">
    <property type="entry name" value="Rho_GTPase_activation_prot"/>
</dbReference>
<dbReference type="InterPro" id="IPR039360">
    <property type="entry name" value="Ras_GTPase"/>
</dbReference>
<dbReference type="AlphaFoldDB" id="A0ABD2NNC7"/>
<dbReference type="SUPFAM" id="SSF55550">
    <property type="entry name" value="SH2 domain"/>
    <property type="match status" value="2"/>
</dbReference>
<dbReference type="InterPro" id="IPR036028">
    <property type="entry name" value="SH3-like_dom_sf"/>
</dbReference>
<feature type="domain" description="SH2" evidence="7">
    <location>
        <begin position="229"/>
        <end position="317"/>
    </location>
</feature>
<dbReference type="PROSITE" id="PS50004">
    <property type="entry name" value="C2"/>
    <property type="match status" value="1"/>
</dbReference>
<dbReference type="InterPro" id="IPR000008">
    <property type="entry name" value="C2_dom"/>
</dbReference>
<dbReference type="SUPFAM" id="SSF50044">
    <property type="entry name" value="SH3-domain"/>
    <property type="match status" value="1"/>
</dbReference>
<dbReference type="FunFam" id="2.30.29.30:FF:000402">
    <property type="entry name" value="Uncharacterized protein, isoform B"/>
    <property type="match status" value="1"/>
</dbReference>
<dbReference type="PROSITE" id="PS50018">
    <property type="entry name" value="RAS_GTPASE_ACTIV_2"/>
    <property type="match status" value="1"/>
</dbReference>
<sequence length="928" mass="105274">MADLIRIGSSHGAAGREKLGSPSTGSEDGNDHDIQGIPKPETEEQDLGDSAHYAPSETLWYHGRLDRFQAEERLWKSNKLGSYLVRESDRKPGSYVLSYLGRTGMNHFRITAVCGDFYIGGRQFASLNDLVGYYTECSDLLKRERLVHPVAPPEPVNDKKRVVAILPYTKMPDTDELTFKKGDIFFVHNDMGNGWLWVTAHRTGEQGLIFRELVEDLDDSIDPNTVFPWFHPNCTKNEAVDLLVKAGPGSFLVRPSDNSPGDYSLFFHINNQIQRFRIEKKGVRYLMGGRIFECLDAVINRYRKEQIVEGHTLQHPLVVDGSTQLDWVLDNPKAKSEAEKIYATLRECRDQAGLKKMRGIKHQGYLHRKSDKAAKKWKLLYFVLLVEGIDTYLYLYENPKRTKPKGLIDLSCAYLYQVHDSLWERPHCLQLVERALPCLSTITHLAAPSTEECQEWINALKPLCVTQQSKATSKVPRLRELRCLTLQILDAHRLPFKLVPQPYITVQFNNQVRIAKTRTKSAPDPVWDEEFIFDDVPCDVVSFTLTVYNKGKRGKDTEVAELHVNLDSLGNGEEREEWYALSGLTPMGEWGSLRLRTRYLHDLVMPAEEYSPLQQLLLEPGLTSVKTLAEICHADRAPLATALLRVFRAEGRETELLRELNSAEIVRESETSTLFRAASLSTTLMDLYMKAECGGFLQAAVLEIVLRLLESKQSAELNPAKMDSLDDACNNAEFLLQILDQVTLSIFMSSEACPRSVRYICGCLQKNVLEKWPDERFVRTRVVSGFIFLRLLCPALLNPRQFGLVSEQPNPFATRSLVMVAKCLQNLANLVEFGGKEPYMEVVNPFILKNKERMIVFLDSLSMVSDPGEPRIITKPDTAKELATLHHICVSHLSELQAVAKSSANIKTLVTVTDMLAKHKQKYLEMIR</sequence>
<evidence type="ECO:0000256" key="2">
    <source>
        <dbReference type="ARBA" id="ARBA00022468"/>
    </source>
</evidence>
<dbReference type="InterPro" id="IPR036860">
    <property type="entry name" value="SH2_dom_sf"/>
</dbReference>
<dbReference type="SUPFAM" id="SSF49562">
    <property type="entry name" value="C2 domain (Calcium/lipid-binding domain, CaLB)"/>
    <property type="match status" value="1"/>
</dbReference>
<keyword evidence="2" id="KW-0343">GTPase activation</keyword>
<dbReference type="SMART" id="SM00239">
    <property type="entry name" value="C2"/>
    <property type="match status" value="1"/>
</dbReference>
<dbReference type="PROSITE" id="PS50002">
    <property type="entry name" value="SH3"/>
    <property type="match status" value="1"/>
</dbReference>
<comment type="caution">
    <text evidence="12">The sequence shown here is derived from an EMBL/GenBank/DDBJ whole genome shotgun (WGS) entry which is preliminary data.</text>
</comment>
<keyword evidence="1 5" id="KW-0728">SH3 domain</keyword>
<dbReference type="SMART" id="SM00323">
    <property type="entry name" value="RasGAP"/>
    <property type="match status" value="1"/>
</dbReference>
<dbReference type="InterPro" id="IPR001452">
    <property type="entry name" value="SH3_domain"/>
</dbReference>
<dbReference type="Pfam" id="PF00169">
    <property type="entry name" value="PH"/>
    <property type="match status" value="1"/>
</dbReference>
<gene>
    <name evidence="12" type="ORF">HHI36_017761</name>
</gene>
<feature type="region of interest" description="Disordered" evidence="6">
    <location>
        <begin position="1"/>
        <end position="49"/>
    </location>
</feature>
<evidence type="ECO:0000256" key="3">
    <source>
        <dbReference type="ARBA" id="ARBA00022999"/>
    </source>
</evidence>
<dbReference type="SMART" id="SM00252">
    <property type="entry name" value="SH2"/>
    <property type="match status" value="2"/>
</dbReference>
<dbReference type="Proteomes" id="UP001516400">
    <property type="component" value="Unassembled WGS sequence"/>
</dbReference>
<evidence type="ECO:0000259" key="8">
    <source>
        <dbReference type="PROSITE" id="PS50002"/>
    </source>
</evidence>
<evidence type="ECO:0000256" key="5">
    <source>
        <dbReference type="PROSITE-ProRule" id="PRU00192"/>
    </source>
</evidence>
<dbReference type="SUPFAM" id="SSF48350">
    <property type="entry name" value="GTPase activation domain, GAP"/>
    <property type="match status" value="1"/>
</dbReference>
<evidence type="ECO:0000256" key="4">
    <source>
        <dbReference type="PROSITE-ProRule" id="PRU00191"/>
    </source>
</evidence>
<evidence type="ECO:0000256" key="1">
    <source>
        <dbReference type="ARBA" id="ARBA00022443"/>
    </source>
</evidence>
<dbReference type="Pfam" id="PF00018">
    <property type="entry name" value="SH3_1"/>
    <property type="match status" value="1"/>
</dbReference>
<reference evidence="12 13" key="1">
    <citation type="journal article" date="2021" name="BMC Biol.">
        <title>Horizontally acquired antibacterial genes associated with adaptive radiation of ladybird beetles.</title>
        <authorList>
            <person name="Li H.S."/>
            <person name="Tang X.F."/>
            <person name="Huang Y.H."/>
            <person name="Xu Z.Y."/>
            <person name="Chen M.L."/>
            <person name="Du X.Y."/>
            <person name="Qiu B.Y."/>
            <person name="Chen P.T."/>
            <person name="Zhang W."/>
            <person name="Slipinski A."/>
            <person name="Escalona H.E."/>
            <person name="Waterhouse R.M."/>
            <person name="Zwick A."/>
            <person name="Pang H."/>
        </authorList>
    </citation>
    <scope>NUCLEOTIDE SEQUENCE [LARGE SCALE GENOMIC DNA]</scope>
    <source>
        <strain evidence="12">SYSU2018</strain>
    </source>
</reference>
<evidence type="ECO:0000259" key="10">
    <source>
        <dbReference type="PROSITE" id="PS50004"/>
    </source>
</evidence>
<evidence type="ECO:0000256" key="6">
    <source>
        <dbReference type="SAM" id="MobiDB-lite"/>
    </source>
</evidence>
<dbReference type="InterPro" id="IPR011993">
    <property type="entry name" value="PH-like_dom_sf"/>
</dbReference>
<dbReference type="Gene3D" id="2.30.29.30">
    <property type="entry name" value="Pleckstrin-homology domain (PH domain)/Phosphotyrosine-binding domain (PTB)"/>
    <property type="match status" value="1"/>
</dbReference>
<dbReference type="Gene3D" id="2.60.40.150">
    <property type="entry name" value="C2 domain"/>
    <property type="match status" value="1"/>
</dbReference>
<keyword evidence="3 4" id="KW-0727">SH2 domain</keyword>
<dbReference type="Pfam" id="PF00168">
    <property type="entry name" value="C2"/>
    <property type="match status" value="1"/>
</dbReference>
<dbReference type="CDD" id="cd11788">
    <property type="entry name" value="SH3_RasGAP"/>
    <property type="match status" value="1"/>
</dbReference>
<dbReference type="InterPro" id="IPR001936">
    <property type="entry name" value="RasGAP_dom"/>
</dbReference>
<dbReference type="Pfam" id="PF00616">
    <property type="entry name" value="RasGAP"/>
    <property type="match status" value="1"/>
</dbReference>
<evidence type="ECO:0000259" key="9">
    <source>
        <dbReference type="PROSITE" id="PS50003"/>
    </source>
</evidence>
<feature type="domain" description="SH3" evidence="8">
    <location>
        <begin position="157"/>
        <end position="219"/>
    </location>
</feature>
<dbReference type="GO" id="GO:0009653">
    <property type="term" value="P:anatomical structure morphogenesis"/>
    <property type="evidence" value="ECO:0007669"/>
    <property type="project" value="UniProtKB-ARBA"/>
</dbReference>
<evidence type="ECO:0000313" key="12">
    <source>
        <dbReference type="EMBL" id="KAL3280266.1"/>
    </source>
</evidence>
<dbReference type="PROSITE" id="PS50001">
    <property type="entry name" value="SH2"/>
    <property type="match status" value="2"/>
</dbReference>
<keyword evidence="13" id="KW-1185">Reference proteome</keyword>
<dbReference type="SMART" id="SM00326">
    <property type="entry name" value="SH3"/>
    <property type="match status" value="1"/>
</dbReference>
<proteinExistence type="predicted"/>
<evidence type="ECO:0008006" key="14">
    <source>
        <dbReference type="Google" id="ProtNLM"/>
    </source>
</evidence>
<dbReference type="PROSITE" id="PS50003">
    <property type="entry name" value="PH_DOMAIN"/>
    <property type="match status" value="1"/>
</dbReference>
<evidence type="ECO:0000313" key="13">
    <source>
        <dbReference type="Proteomes" id="UP001516400"/>
    </source>
</evidence>
<dbReference type="PROSITE" id="PS00509">
    <property type="entry name" value="RAS_GTPASE_ACTIV_1"/>
    <property type="match status" value="1"/>
</dbReference>
<dbReference type="PANTHER" id="PTHR10194:SF146">
    <property type="entry name" value="RAS GTPASE-ACTIVATING PROTEIN 1"/>
    <property type="match status" value="1"/>
</dbReference>
<dbReference type="Gene3D" id="2.30.30.40">
    <property type="entry name" value="SH3 Domains"/>
    <property type="match status" value="1"/>
</dbReference>